<accession>A0AAJ6QXB5</accession>
<organism evidence="7 8">
    <name type="scientific">Galendromus occidentalis</name>
    <name type="common">western predatory mite</name>
    <dbReference type="NCBI Taxonomy" id="34638"/>
    <lineage>
        <taxon>Eukaryota</taxon>
        <taxon>Metazoa</taxon>
        <taxon>Ecdysozoa</taxon>
        <taxon>Arthropoda</taxon>
        <taxon>Chelicerata</taxon>
        <taxon>Arachnida</taxon>
        <taxon>Acari</taxon>
        <taxon>Parasitiformes</taxon>
        <taxon>Mesostigmata</taxon>
        <taxon>Gamasina</taxon>
        <taxon>Phytoseioidea</taxon>
        <taxon>Phytoseiidae</taxon>
        <taxon>Typhlodrominae</taxon>
        <taxon>Galendromus</taxon>
    </lineage>
</organism>
<evidence type="ECO:0000256" key="1">
    <source>
        <dbReference type="ARBA" id="ARBA00004123"/>
    </source>
</evidence>
<feature type="compositionally biased region" description="Basic and acidic residues" evidence="5">
    <location>
        <begin position="478"/>
        <end position="490"/>
    </location>
</feature>
<dbReference type="SMART" id="SM00398">
    <property type="entry name" value="HMG"/>
    <property type="match status" value="3"/>
</dbReference>
<feature type="region of interest" description="Disordered" evidence="5">
    <location>
        <begin position="370"/>
        <end position="426"/>
    </location>
</feature>
<evidence type="ECO:0000256" key="3">
    <source>
        <dbReference type="ARBA" id="ARBA00023242"/>
    </source>
</evidence>
<dbReference type="Gene3D" id="1.10.30.10">
    <property type="entry name" value="High mobility group box domain"/>
    <property type="match status" value="3"/>
</dbReference>
<dbReference type="PANTHER" id="PTHR46318">
    <property type="entry name" value="UPSTREAM BINDING TRANSCRIPTION FACTOR"/>
    <property type="match status" value="1"/>
</dbReference>
<sequence>MDEMMNISFHADDDVKVRPAVGEQMLYEWTVEDLKTLCSRIKEASLRFQNALNASYTKTENRLDWEEIAFAGHDSEECRTKWQQVCSNIRTYRTMAEIVEDAEQWLSKGPRSAKVAGKYHPDKPSRPPTIFFKFLMEQLPKVKAKYPELTHRQIVSKIGAMYKTITPKKLNQLKAEFLKEQESYKTRLEEFYQAHPGVKPTKVPASTAPKGTSGLAFFIAEKMQDPMHANSSKEELRAKWLELKDKKKVAYIEMALEAHRKNAGAASFMAKPTKDVLSKEERIIYDRFLGKPEKPPMSGFALFKSIASATKHQNLSVAERNKEITLSWNNLSRPDQNKFNNEVKIFKQQYDRKMAEYLDRLAQREQRITEAASSLHSSDVHGSDPAPISNGSSAPKRVKLEESTKCSSESPKKPHSKSLAVTKPSKKTPKLTALAWYQESQWSEWRELNPGLSDAELRSAIAEDYATLSEKKKQKWARKAEKENERRKQQ</sequence>
<dbReference type="Pfam" id="PF09011">
    <property type="entry name" value="HMG_box_2"/>
    <property type="match status" value="1"/>
</dbReference>
<dbReference type="PANTHER" id="PTHR46318:SF3">
    <property type="entry name" value="UPSTREAM BINDING TRANSCRIPTION FACTOR"/>
    <property type="match status" value="1"/>
</dbReference>
<dbReference type="GO" id="GO:0003677">
    <property type="term" value="F:DNA binding"/>
    <property type="evidence" value="ECO:0007669"/>
    <property type="project" value="UniProtKB-UniRule"/>
</dbReference>
<dbReference type="InterPro" id="IPR036910">
    <property type="entry name" value="HMG_box_dom_sf"/>
</dbReference>
<dbReference type="Proteomes" id="UP000694867">
    <property type="component" value="Unplaced"/>
</dbReference>
<feature type="DNA-binding region" description="HMG box" evidence="4">
    <location>
        <begin position="124"/>
        <end position="196"/>
    </location>
</feature>
<dbReference type="GO" id="GO:0005634">
    <property type="term" value="C:nucleus"/>
    <property type="evidence" value="ECO:0007669"/>
    <property type="project" value="UniProtKB-SubCell"/>
</dbReference>
<feature type="DNA-binding region" description="HMG box" evidence="4">
    <location>
        <begin position="426"/>
        <end position="490"/>
    </location>
</feature>
<protein>
    <submittedName>
        <fullName evidence="8">Nucleolar transcription factor 1</fullName>
    </submittedName>
</protein>
<evidence type="ECO:0000313" key="7">
    <source>
        <dbReference type="Proteomes" id="UP000694867"/>
    </source>
</evidence>
<dbReference type="Pfam" id="PF00505">
    <property type="entry name" value="HMG_box"/>
    <property type="match status" value="1"/>
</dbReference>
<keyword evidence="7" id="KW-1185">Reference proteome</keyword>
<evidence type="ECO:0000256" key="2">
    <source>
        <dbReference type="ARBA" id="ARBA00023125"/>
    </source>
</evidence>
<dbReference type="InterPro" id="IPR009071">
    <property type="entry name" value="HMG_box_dom"/>
</dbReference>
<dbReference type="SUPFAM" id="SSF47095">
    <property type="entry name" value="HMG-box"/>
    <property type="match status" value="3"/>
</dbReference>
<dbReference type="GeneID" id="100908702"/>
<evidence type="ECO:0000256" key="4">
    <source>
        <dbReference type="PROSITE-ProRule" id="PRU00267"/>
    </source>
</evidence>
<comment type="subcellular location">
    <subcellularLocation>
        <location evidence="1">Nucleus</location>
    </subcellularLocation>
</comment>
<proteinExistence type="predicted"/>
<evidence type="ECO:0000256" key="5">
    <source>
        <dbReference type="SAM" id="MobiDB-lite"/>
    </source>
</evidence>
<evidence type="ECO:0000313" key="8">
    <source>
        <dbReference type="RefSeq" id="XP_003746890.1"/>
    </source>
</evidence>
<keyword evidence="2 4" id="KW-0238">DNA-binding</keyword>
<evidence type="ECO:0000259" key="6">
    <source>
        <dbReference type="PROSITE" id="PS50118"/>
    </source>
</evidence>
<feature type="region of interest" description="Disordered" evidence="5">
    <location>
        <begin position="469"/>
        <end position="490"/>
    </location>
</feature>
<dbReference type="RefSeq" id="XP_003746890.1">
    <property type="nucleotide sequence ID" value="XM_003746842.1"/>
</dbReference>
<gene>
    <name evidence="8" type="primary">LOC100908702</name>
</gene>
<feature type="DNA-binding region" description="HMG box" evidence="4">
    <location>
        <begin position="293"/>
        <end position="358"/>
    </location>
</feature>
<feature type="domain" description="HMG box" evidence="6">
    <location>
        <begin position="124"/>
        <end position="196"/>
    </location>
</feature>
<dbReference type="InterPro" id="IPR051762">
    <property type="entry name" value="UBF1"/>
</dbReference>
<dbReference type="KEGG" id="goe:100908702"/>
<reference evidence="8" key="1">
    <citation type="submission" date="2025-08" db="UniProtKB">
        <authorList>
            <consortium name="RefSeq"/>
        </authorList>
    </citation>
    <scope>IDENTIFICATION</scope>
</reference>
<dbReference type="PROSITE" id="PS50118">
    <property type="entry name" value="HMG_BOX_2"/>
    <property type="match status" value="3"/>
</dbReference>
<dbReference type="AlphaFoldDB" id="A0AAJ6QXB5"/>
<dbReference type="CDD" id="cd00084">
    <property type="entry name" value="HMG-box_SF"/>
    <property type="match status" value="1"/>
</dbReference>
<keyword evidence="3 4" id="KW-0539">Nucleus</keyword>
<feature type="domain" description="HMG box" evidence="6">
    <location>
        <begin position="426"/>
        <end position="490"/>
    </location>
</feature>
<name>A0AAJ6QXB5_9ACAR</name>
<feature type="domain" description="HMG box" evidence="6">
    <location>
        <begin position="293"/>
        <end position="358"/>
    </location>
</feature>